<dbReference type="RefSeq" id="XP_033588470.1">
    <property type="nucleotide sequence ID" value="XM_033735543.1"/>
</dbReference>
<dbReference type="PANTHER" id="PTHR43439">
    <property type="entry name" value="PHENYLACETATE-COENZYME A LIGASE"/>
    <property type="match status" value="1"/>
</dbReference>
<dbReference type="InterPro" id="IPR020806">
    <property type="entry name" value="PKS_PP-bd"/>
</dbReference>
<feature type="region of interest" description="Disordered" evidence="3">
    <location>
        <begin position="1"/>
        <end position="50"/>
    </location>
</feature>
<evidence type="ECO:0000256" key="1">
    <source>
        <dbReference type="ARBA" id="ARBA00022450"/>
    </source>
</evidence>
<dbReference type="Pfam" id="PF07993">
    <property type="entry name" value="NAD_binding_4"/>
    <property type="match status" value="1"/>
</dbReference>
<accession>A0A6A6PP69</accession>
<dbReference type="InterPro" id="IPR036736">
    <property type="entry name" value="ACP-like_sf"/>
</dbReference>
<dbReference type="InterPro" id="IPR036291">
    <property type="entry name" value="NAD(P)-bd_dom_sf"/>
</dbReference>
<sequence length="1060" mass="117740">MIDAFPPVMAPSTRASTKRSRPATPTDNKDPSRDKAHKTNGEHADPPQPLHTIYDLITTRANEPGLSHNPLIFYPSSGTEYVGYSAADIHKLSLKAATYYDATIPQRQSSDVAPTVVALLGPSDLDYFVAILGLIRLGHTVLFLSTRISEEAHVSLLERTKAKHLWVSDGFRSMAKQLDKRLPHLGVHSIASQDDYGSVDESVLPASQLDPAQEAKNVAWIIHSSGSTSLPKPNFQTHRGALGNTPSQFHLTGFLTLPIYHAQGIGCVFRSINNRKPIYMYNASLPLTTKHILQTLQEHPEIQILYSVPYVAKLLADSEEGIALCKKLQVLFCGGGACPKPVGDKLVKNGVFLMSHVGASETGQLMNSFRPRDEIEEWDWLRPSATLQKYLRWEAVDDVANNVYEMVVLDGWPSLSARNREDGAYATKDLWERHPDYPRKNAWRYYARRDDTIVLSNGEKANPLIFENAARDSPKVDDAIVYGSEKPHLGMFVLPSDEGISRDEIVEDIWPDIERANLLAPAHAQLSKAMISCLAGETSQKIRRTDKSSIIRAGFYKEFASLIDTMYHDPIRNGTVAFNEAELKSFLLREVKELVEADRQDAAQEDTDLFSLGMDSLQASRVRSTILKHVDIGNGVLGENFVFDFPSIDAMAIELLRLRNNEKTVDAVPVEQRMERMVEKYSANFPRHVPGSGGTGEHVLVTGATGSLGAHIIAQLASRPEVQSTICLVRAKSDDEALRRVQDFLRERGIEVDGLSLHGIAADFALPHFGLEEQKYARLREQVTCVIHSAWNVNFNLSLESFEQDCIAGTRQLIDLCLESKRERPAAFIFCSSISTVGNAPHAEMEEQLAASFSFAQKLGYAQSKLVTEKIASAASSRAGLPTRILRIGQIVGDNKAGIWNRQEAIPLMIQSASTIGALPKLDEDCSWLPVDIVATAVIDSWLNTCQKESQLFDFYNVINCNTFHWTRDLLPMLQAAGLTFEAVSASEWLAKLRSKPDLSSNPPYKLIEFFTAKYGNEHGRRSLTFRTDKAIETSSALKSYSTPTQSEVDSYVRHIMHGL</sequence>
<dbReference type="PANTHER" id="PTHR43439:SF2">
    <property type="entry name" value="ENZYME, PUTATIVE (JCVI)-RELATED"/>
    <property type="match status" value="1"/>
</dbReference>
<dbReference type="InterPro" id="IPR051414">
    <property type="entry name" value="Adenylate-forming_Reductase"/>
</dbReference>
<organism evidence="5 6">
    <name type="scientific">Neohortaea acidophila</name>
    <dbReference type="NCBI Taxonomy" id="245834"/>
    <lineage>
        <taxon>Eukaryota</taxon>
        <taxon>Fungi</taxon>
        <taxon>Dikarya</taxon>
        <taxon>Ascomycota</taxon>
        <taxon>Pezizomycotina</taxon>
        <taxon>Dothideomycetes</taxon>
        <taxon>Dothideomycetidae</taxon>
        <taxon>Mycosphaerellales</taxon>
        <taxon>Teratosphaeriaceae</taxon>
        <taxon>Neohortaea</taxon>
    </lineage>
</organism>
<dbReference type="GeneID" id="54476545"/>
<dbReference type="InterPro" id="IPR009081">
    <property type="entry name" value="PP-bd_ACP"/>
</dbReference>
<dbReference type="PROSITE" id="PS50075">
    <property type="entry name" value="CARRIER"/>
    <property type="match status" value="1"/>
</dbReference>
<dbReference type="AlphaFoldDB" id="A0A6A6PP69"/>
<evidence type="ECO:0000256" key="3">
    <source>
        <dbReference type="SAM" id="MobiDB-lite"/>
    </source>
</evidence>
<evidence type="ECO:0000313" key="6">
    <source>
        <dbReference type="Proteomes" id="UP000799767"/>
    </source>
</evidence>
<name>A0A6A6PP69_9PEZI</name>
<dbReference type="SUPFAM" id="SSF51735">
    <property type="entry name" value="NAD(P)-binding Rossmann-fold domains"/>
    <property type="match status" value="1"/>
</dbReference>
<dbReference type="Pfam" id="PF23562">
    <property type="entry name" value="AMP-binding_C_3"/>
    <property type="match status" value="1"/>
</dbReference>
<dbReference type="Gene3D" id="1.10.1200.10">
    <property type="entry name" value="ACP-like"/>
    <property type="match status" value="1"/>
</dbReference>
<dbReference type="InterPro" id="IPR042099">
    <property type="entry name" value="ANL_N_sf"/>
</dbReference>
<dbReference type="SMART" id="SM00823">
    <property type="entry name" value="PKS_PP"/>
    <property type="match status" value="1"/>
</dbReference>
<feature type="domain" description="Carrier" evidence="4">
    <location>
        <begin position="581"/>
        <end position="659"/>
    </location>
</feature>
<dbReference type="Proteomes" id="UP000799767">
    <property type="component" value="Unassembled WGS sequence"/>
</dbReference>
<dbReference type="SUPFAM" id="SSF56801">
    <property type="entry name" value="Acetyl-CoA synthetase-like"/>
    <property type="match status" value="1"/>
</dbReference>
<evidence type="ECO:0000313" key="5">
    <source>
        <dbReference type="EMBL" id="KAF2481900.1"/>
    </source>
</evidence>
<feature type="compositionally biased region" description="Basic and acidic residues" evidence="3">
    <location>
        <begin position="27"/>
        <end position="45"/>
    </location>
</feature>
<dbReference type="OrthoDB" id="429813at2759"/>
<proteinExistence type="predicted"/>
<dbReference type="Pfam" id="PF00550">
    <property type="entry name" value="PP-binding"/>
    <property type="match status" value="1"/>
</dbReference>
<keyword evidence="1" id="KW-0596">Phosphopantetheine</keyword>
<reference evidence="5" key="1">
    <citation type="journal article" date="2020" name="Stud. Mycol.">
        <title>101 Dothideomycetes genomes: a test case for predicting lifestyles and emergence of pathogens.</title>
        <authorList>
            <person name="Haridas S."/>
            <person name="Albert R."/>
            <person name="Binder M."/>
            <person name="Bloem J."/>
            <person name="Labutti K."/>
            <person name="Salamov A."/>
            <person name="Andreopoulos B."/>
            <person name="Baker S."/>
            <person name="Barry K."/>
            <person name="Bills G."/>
            <person name="Bluhm B."/>
            <person name="Cannon C."/>
            <person name="Castanera R."/>
            <person name="Culley D."/>
            <person name="Daum C."/>
            <person name="Ezra D."/>
            <person name="Gonzalez J."/>
            <person name="Henrissat B."/>
            <person name="Kuo A."/>
            <person name="Liang C."/>
            <person name="Lipzen A."/>
            <person name="Lutzoni F."/>
            <person name="Magnuson J."/>
            <person name="Mondo S."/>
            <person name="Nolan M."/>
            <person name="Ohm R."/>
            <person name="Pangilinan J."/>
            <person name="Park H.-J."/>
            <person name="Ramirez L."/>
            <person name="Alfaro M."/>
            <person name="Sun H."/>
            <person name="Tritt A."/>
            <person name="Yoshinaga Y."/>
            <person name="Zwiers L.-H."/>
            <person name="Turgeon B."/>
            <person name="Goodwin S."/>
            <person name="Spatafora J."/>
            <person name="Crous P."/>
            <person name="Grigoriev I."/>
        </authorList>
    </citation>
    <scope>NUCLEOTIDE SEQUENCE</scope>
    <source>
        <strain evidence="5">CBS 113389</strain>
    </source>
</reference>
<dbReference type="GO" id="GO:0031177">
    <property type="term" value="F:phosphopantetheine binding"/>
    <property type="evidence" value="ECO:0007669"/>
    <property type="project" value="InterPro"/>
</dbReference>
<protein>
    <submittedName>
        <fullName evidence="5">Putative NRPS-like enzyme</fullName>
    </submittedName>
</protein>
<dbReference type="Gene3D" id="3.40.50.12780">
    <property type="entry name" value="N-terminal domain of ligase-like"/>
    <property type="match status" value="1"/>
</dbReference>
<dbReference type="InterPro" id="IPR020845">
    <property type="entry name" value="AMP-binding_CS"/>
</dbReference>
<gene>
    <name evidence="5" type="ORF">BDY17DRAFT_311529</name>
</gene>
<dbReference type="Pfam" id="PF00501">
    <property type="entry name" value="AMP-binding"/>
    <property type="match status" value="1"/>
</dbReference>
<keyword evidence="2" id="KW-0597">Phosphoprotein</keyword>
<evidence type="ECO:0000256" key="2">
    <source>
        <dbReference type="ARBA" id="ARBA00022553"/>
    </source>
</evidence>
<dbReference type="InterPro" id="IPR000873">
    <property type="entry name" value="AMP-dep_synth/lig_dom"/>
</dbReference>
<dbReference type="PROSITE" id="PS00455">
    <property type="entry name" value="AMP_BINDING"/>
    <property type="match status" value="1"/>
</dbReference>
<dbReference type="SUPFAM" id="SSF47336">
    <property type="entry name" value="ACP-like"/>
    <property type="match status" value="1"/>
</dbReference>
<evidence type="ECO:0000259" key="4">
    <source>
        <dbReference type="PROSITE" id="PS50075"/>
    </source>
</evidence>
<dbReference type="InterPro" id="IPR013120">
    <property type="entry name" value="FAR_NAD-bd"/>
</dbReference>
<dbReference type="Gene3D" id="3.40.50.720">
    <property type="entry name" value="NAD(P)-binding Rossmann-like Domain"/>
    <property type="match status" value="1"/>
</dbReference>
<keyword evidence="6" id="KW-1185">Reference proteome</keyword>
<dbReference type="EMBL" id="MU001637">
    <property type="protein sequence ID" value="KAF2481900.1"/>
    <property type="molecule type" value="Genomic_DNA"/>
</dbReference>